<sequence>MSLIALASLDATACSYPEPPPFSEALSGATSVFVFRVEGTQLKRKDLPGEAYSEWVEASIRVVETLKGTPSVARVVSFSTGRCGGLRLDSGHYFLAAVAINASRIALMPADQSVVDITDEYAEGDPEATDNAGFIPVVRHAIAGAPLPPGFPSPSLVHRSLQVGAPPTPCDR</sequence>
<name>A0A2P1PLJ9_9GAMM</name>
<dbReference type="Proteomes" id="UP000241074">
    <property type="component" value="Chromosome"/>
</dbReference>
<reference evidence="1 2" key="2">
    <citation type="submission" date="2018-03" db="EMBL/GenBank/DDBJ databases">
        <authorList>
            <person name="Keele B.F."/>
        </authorList>
    </citation>
    <scope>NUCLEOTIDE SEQUENCE [LARGE SCALE GENOMIC DNA]</scope>
    <source>
        <strain evidence="1 2">D13</strain>
    </source>
</reference>
<keyword evidence="2" id="KW-1185">Reference proteome</keyword>
<organism evidence="1 2">
    <name type="scientific">Ahniella affigens</name>
    <dbReference type="NCBI Taxonomy" id="2021234"/>
    <lineage>
        <taxon>Bacteria</taxon>
        <taxon>Pseudomonadati</taxon>
        <taxon>Pseudomonadota</taxon>
        <taxon>Gammaproteobacteria</taxon>
        <taxon>Lysobacterales</taxon>
        <taxon>Rhodanobacteraceae</taxon>
        <taxon>Ahniella</taxon>
    </lineage>
</organism>
<proteinExistence type="predicted"/>
<evidence type="ECO:0000313" key="1">
    <source>
        <dbReference type="EMBL" id="AVP95696.1"/>
    </source>
</evidence>
<dbReference type="EMBL" id="CP027860">
    <property type="protein sequence ID" value="AVP95696.1"/>
    <property type="molecule type" value="Genomic_DNA"/>
</dbReference>
<accession>A0A2P1PLJ9</accession>
<evidence type="ECO:0000313" key="2">
    <source>
        <dbReference type="Proteomes" id="UP000241074"/>
    </source>
</evidence>
<protein>
    <submittedName>
        <fullName evidence="1">Uncharacterized protein</fullName>
    </submittedName>
</protein>
<reference evidence="1 2" key="1">
    <citation type="submission" date="2018-03" db="EMBL/GenBank/DDBJ databases">
        <title>Ahniella affigens gen. nov., sp. nov., a gammaproteobacterium isolated from sandy soil near a stream.</title>
        <authorList>
            <person name="Ko Y."/>
            <person name="Kim J.-H."/>
        </authorList>
    </citation>
    <scope>NUCLEOTIDE SEQUENCE [LARGE SCALE GENOMIC DNA]</scope>
    <source>
        <strain evidence="1 2">D13</strain>
    </source>
</reference>
<gene>
    <name evidence="1" type="ORF">C7S18_00135</name>
</gene>
<dbReference type="AlphaFoldDB" id="A0A2P1PLJ9"/>
<dbReference type="KEGG" id="xba:C7S18_00135"/>